<feature type="binding site" evidence="5">
    <location>
        <position position="203"/>
    </location>
    <ligand>
        <name>Mg(2+)</name>
        <dbReference type="ChEBI" id="CHEBI:18420"/>
    </ligand>
</feature>
<dbReference type="NCBIfam" id="TIGR01983">
    <property type="entry name" value="UbiG"/>
    <property type="match status" value="1"/>
</dbReference>
<comment type="catalytic activity">
    <reaction evidence="5">
        <text>a 3,4-dihydroxy-5-(all-trans-polyprenyl)benzoate + S-adenosyl-L-methionine = a 4-hydroxy-3-methoxy-5-(all-trans-polyprenyl)benzoate + S-adenosyl-L-homocysteine + H(+)</text>
        <dbReference type="Rhea" id="RHEA:44452"/>
        <dbReference type="Rhea" id="RHEA-COMP:10930"/>
        <dbReference type="Rhea" id="RHEA-COMP:10931"/>
        <dbReference type="ChEBI" id="CHEBI:15378"/>
        <dbReference type="ChEBI" id="CHEBI:57856"/>
        <dbReference type="ChEBI" id="CHEBI:59789"/>
        <dbReference type="ChEBI" id="CHEBI:64694"/>
        <dbReference type="ChEBI" id="CHEBI:84443"/>
        <dbReference type="EC" id="2.1.1.114"/>
    </reaction>
</comment>
<comment type="catalytic activity">
    <reaction evidence="5">
        <text>a 3-demethylubiquinone + S-adenosyl-L-methionine = a ubiquinone + S-adenosyl-L-homocysteine</text>
        <dbReference type="Rhea" id="RHEA:81215"/>
        <dbReference type="Rhea" id="RHEA-COMP:9565"/>
        <dbReference type="Rhea" id="RHEA-COMP:19654"/>
        <dbReference type="ChEBI" id="CHEBI:16389"/>
        <dbReference type="ChEBI" id="CHEBI:57856"/>
        <dbReference type="ChEBI" id="CHEBI:59789"/>
        <dbReference type="ChEBI" id="CHEBI:231825"/>
    </reaction>
</comment>
<evidence type="ECO:0000313" key="8">
    <source>
        <dbReference type="EMBL" id="KAF2716108.1"/>
    </source>
</evidence>
<dbReference type="AlphaFoldDB" id="A0A9P4PYF2"/>
<keyword evidence="9" id="KW-1185">Reference proteome</keyword>
<dbReference type="GO" id="GO:0031314">
    <property type="term" value="C:extrinsic component of mitochondrial inner membrane"/>
    <property type="evidence" value="ECO:0007669"/>
    <property type="project" value="UniProtKB-UniRule"/>
</dbReference>
<sequence length="319" mass="34526">MVHLSARLLSLPAPLRRLLLTTTQQQQPSIPQYVNGTICTQRSHSTQTPPHGGPSPSSSVNATEVSHFTSLASEWWDPQGSSRLLHLMNPLRHRFLQDCISPTAAAAAAPDKLKVLDIGCGGGIFAESAARLPSVGSVTGLDPTQACVQVARTHARTDPALLSESRLRYVNASIEDFVAEQAAKPAGQADAFDIITVFEVLEHIRQPSPFLLTALGLLKPGGWLVGSTIARAWTSWLTTKLVAEDVLGLVPRGTHEWSQYINPEELQGWVEKEGSSKGGLVAESWRCQGVVYVPAVGWREVQGSEGYGNYFFGVQKRSV</sequence>
<keyword evidence="3 5" id="KW-0831">Ubiquinone biosynthesis</keyword>
<evidence type="ECO:0000256" key="1">
    <source>
        <dbReference type="ARBA" id="ARBA00022603"/>
    </source>
</evidence>
<dbReference type="PANTHER" id="PTHR43464:SF19">
    <property type="entry name" value="UBIQUINONE BIOSYNTHESIS O-METHYLTRANSFERASE, MITOCHONDRIAL"/>
    <property type="match status" value="1"/>
</dbReference>
<evidence type="ECO:0000256" key="2">
    <source>
        <dbReference type="ARBA" id="ARBA00022679"/>
    </source>
</evidence>
<dbReference type="Proteomes" id="UP000799441">
    <property type="component" value="Unassembled WGS sequence"/>
</dbReference>
<proteinExistence type="inferred from homology"/>
<dbReference type="EC" id="2.1.1.114" evidence="5"/>
<dbReference type="SUPFAM" id="SSF53335">
    <property type="entry name" value="S-adenosyl-L-methionine-dependent methyltransferases"/>
    <property type="match status" value="1"/>
</dbReference>
<keyword evidence="7" id="KW-0732">Signal</keyword>
<comment type="subunit">
    <text evidence="5">Component of a multi-subunit COQ enzyme complex, composed of at least COQ3, COQ4, COQ5, COQ6, COQ7 and COQ9.</text>
</comment>
<evidence type="ECO:0000256" key="7">
    <source>
        <dbReference type="SAM" id="SignalP"/>
    </source>
</evidence>
<dbReference type="InterPro" id="IPR010233">
    <property type="entry name" value="UbiG_MeTrfase"/>
</dbReference>
<feature type="chain" id="PRO_5040394435" description="Ubiquinone biosynthesis O-methyltransferase, mitochondrial" evidence="7">
    <location>
        <begin position="18"/>
        <end position="319"/>
    </location>
</feature>
<comment type="cofactor">
    <cofactor evidence="5">
        <name>Mg(2+)</name>
        <dbReference type="ChEBI" id="CHEBI:18420"/>
    </cofactor>
</comment>
<protein>
    <recommendedName>
        <fullName evidence="5">Ubiquinone biosynthesis O-methyltransferase, mitochondrial</fullName>
    </recommendedName>
    <alternativeName>
        <fullName evidence="5">3-demethylubiquinol 3-O-methyltransferase</fullName>
        <ecNumber evidence="5">2.1.1.64</ecNumber>
    </alternativeName>
    <alternativeName>
        <fullName evidence="5">3-demethylubiquinone 3-O-methyltransferase</fullName>
        <ecNumber evidence="5">2.1.1.-</ecNumber>
    </alternativeName>
    <alternativeName>
        <fullName evidence="5">Polyprenyldihydroxybenzoate methyltransferase</fullName>
        <ecNumber evidence="5">2.1.1.114</ecNumber>
    </alternativeName>
</protein>
<comment type="caution">
    <text evidence="8">The sequence shown here is derived from an EMBL/GenBank/DDBJ whole genome shotgun (WGS) entry which is preliminary data.</text>
</comment>
<keyword evidence="5" id="KW-0460">Magnesium</keyword>
<feature type="signal peptide" evidence="7">
    <location>
        <begin position="1"/>
        <end position="17"/>
    </location>
</feature>
<dbReference type="GO" id="GO:0061542">
    <property type="term" value="F:3-demethylubiquinol 3-O-methyltransferase activity"/>
    <property type="evidence" value="ECO:0007669"/>
    <property type="project" value="UniProtKB-UniRule"/>
</dbReference>
<dbReference type="InterPro" id="IPR029063">
    <property type="entry name" value="SAM-dependent_MTases_sf"/>
</dbReference>
<dbReference type="GO" id="GO:0032259">
    <property type="term" value="P:methylation"/>
    <property type="evidence" value="ECO:0007669"/>
    <property type="project" value="UniProtKB-KW"/>
</dbReference>
<comment type="function">
    <text evidence="5">O-methyltransferase required for two non-consecutive steps during ubiquinone biosynthesis. Catalyzes the 2 O-methylation of 3,4-dihydroxy-5-(all-trans-polyprenyl)benzoic acid into 4-hydroxy-3-methoxy-5-(all-trans-polyprenyl)benzoic acid. Also catalyzes the last step of ubiquinone biosynthesis by mediating methylation of 3-demethylubiquinone into ubiquinone. Also able to mediate the methylation of 3-demethylubiquinol into ubiquinol.</text>
</comment>
<feature type="binding site" evidence="5">
    <location>
        <position position="119"/>
    </location>
    <ligand>
        <name>S-adenosyl-L-methionine</name>
        <dbReference type="ChEBI" id="CHEBI:59789"/>
    </ligand>
</feature>
<accession>A0A9P4PYF2</accession>
<keyword evidence="5" id="KW-0479">Metal-binding</keyword>
<feature type="binding site" evidence="5">
    <location>
        <position position="202"/>
    </location>
    <ligand>
        <name>Mg(2+)</name>
        <dbReference type="ChEBI" id="CHEBI:18420"/>
    </ligand>
</feature>
<name>A0A9P4PYF2_9PEZI</name>
<comment type="pathway">
    <text evidence="5">Cofactor biosynthesis; ubiquinone biosynthesis.</text>
</comment>
<keyword evidence="4 5" id="KW-0949">S-adenosyl-L-methionine</keyword>
<keyword evidence="5" id="KW-0999">Mitochondrion inner membrane</keyword>
<dbReference type="CDD" id="cd02440">
    <property type="entry name" value="AdoMet_MTases"/>
    <property type="match status" value="1"/>
</dbReference>
<dbReference type="EMBL" id="MU003895">
    <property type="protein sequence ID" value="KAF2716108.1"/>
    <property type="molecule type" value="Genomic_DNA"/>
</dbReference>
<feature type="binding site" evidence="5">
    <location>
        <position position="198"/>
    </location>
    <ligand>
        <name>S-adenosyl-L-methionine</name>
        <dbReference type="ChEBI" id="CHEBI:59789"/>
    </ligand>
</feature>
<dbReference type="GO" id="GO:0046872">
    <property type="term" value="F:metal ion binding"/>
    <property type="evidence" value="ECO:0007669"/>
    <property type="project" value="UniProtKB-KW"/>
</dbReference>
<dbReference type="OrthoDB" id="3265906at2759"/>
<dbReference type="Gene3D" id="3.40.50.150">
    <property type="entry name" value="Vaccinia Virus protein VP39"/>
    <property type="match status" value="1"/>
</dbReference>
<comment type="catalytic activity">
    <reaction evidence="5">
        <text>a 3-demethylubiquinol + S-adenosyl-L-methionine = a ubiquinol + S-adenosyl-L-homocysteine + H(+)</text>
        <dbReference type="Rhea" id="RHEA:44380"/>
        <dbReference type="Rhea" id="RHEA-COMP:9566"/>
        <dbReference type="Rhea" id="RHEA-COMP:10914"/>
        <dbReference type="ChEBI" id="CHEBI:15378"/>
        <dbReference type="ChEBI" id="CHEBI:17976"/>
        <dbReference type="ChEBI" id="CHEBI:57856"/>
        <dbReference type="ChEBI" id="CHEBI:59789"/>
        <dbReference type="ChEBI" id="CHEBI:84422"/>
        <dbReference type="EC" id="2.1.1.64"/>
    </reaction>
</comment>
<feature type="binding site" evidence="5">
    <location>
        <position position="199"/>
    </location>
    <ligand>
        <name>Mg(2+)</name>
        <dbReference type="ChEBI" id="CHEBI:18420"/>
    </ligand>
</feature>
<evidence type="ECO:0000313" key="9">
    <source>
        <dbReference type="Proteomes" id="UP000799441"/>
    </source>
</evidence>
<dbReference type="EC" id="2.1.1.64" evidence="5"/>
<dbReference type="HAMAP" id="MF_00472">
    <property type="entry name" value="UbiG"/>
    <property type="match status" value="1"/>
</dbReference>
<evidence type="ECO:0000256" key="3">
    <source>
        <dbReference type="ARBA" id="ARBA00022688"/>
    </source>
</evidence>
<evidence type="ECO:0000256" key="5">
    <source>
        <dbReference type="HAMAP-Rule" id="MF_03190"/>
    </source>
</evidence>
<evidence type="ECO:0000256" key="4">
    <source>
        <dbReference type="ARBA" id="ARBA00022691"/>
    </source>
</evidence>
<feature type="binding site" evidence="5">
    <location>
        <position position="92"/>
    </location>
    <ligand>
        <name>S-adenosyl-L-methionine</name>
        <dbReference type="ChEBI" id="CHEBI:59789"/>
    </ligand>
</feature>
<comment type="subcellular location">
    <subcellularLocation>
        <location evidence="5">Mitochondrion inner membrane</location>
        <topology evidence="5">Peripheral membrane protein</topology>
        <orientation evidence="5">Matrix side</orientation>
    </subcellularLocation>
</comment>
<keyword evidence="1 5" id="KW-0489">Methyltransferase</keyword>
<feature type="region of interest" description="Disordered" evidence="6">
    <location>
        <begin position="41"/>
        <end position="63"/>
    </location>
</feature>
<dbReference type="PANTHER" id="PTHR43464">
    <property type="entry name" value="METHYLTRANSFERASE"/>
    <property type="match status" value="1"/>
</dbReference>
<evidence type="ECO:0000256" key="6">
    <source>
        <dbReference type="SAM" id="MobiDB-lite"/>
    </source>
</evidence>
<reference evidence="8" key="1">
    <citation type="journal article" date="2020" name="Stud. Mycol.">
        <title>101 Dothideomycetes genomes: a test case for predicting lifestyles and emergence of pathogens.</title>
        <authorList>
            <person name="Haridas S."/>
            <person name="Albert R."/>
            <person name="Binder M."/>
            <person name="Bloem J."/>
            <person name="Labutti K."/>
            <person name="Salamov A."/>
            <person name="Andreopoulos B."/>
            <person name="Baker S."/>
            <person name="Barry K."/>
            <person name="Bills G."/>
            <person name="Bluhm B."/>
            <person name="Cannon C."/>
            <person name="Castanera R."/>
            <person name="Culley D."/>
            <person name="Daum C."/>
            <person name="Ezra D."/>
            <person name="Gonzalez J."/>
            <person name="Henrissat B."/>
            <person name="Kuo A."/>
            <person name="Liang C."/>
            <person name="Lipzen A."/>
            <person name="Lutzoni F."/>
            <person name="Magnuson J."/>
            <person name="Mondo S."/>
            <person name="Nolan M."/>
            <person name="Ohm R."/>
            <person name="Pangilinan J."/>
            <person name="Park H.-J."/>
            <person name="Ramirez L."/>
            <person name="Alfaro M."/>
            <person name="Sun H."/>
            <person name="Tritt A."/>
            <person name="Yoshinaga Y."/>
            <person name="Zwiers L.-H."/>
            <person name="Turgeon B."/>
            <person name="Goodwin S."/>
            <person name="Spatafora J."/>
            <person name="Crous P."/>
            <person name="Grigoriev I."/>
        </authorList>
    </citation>
    <scope>NUCLEOTIDE SEQUENCE</scope>
    <source>
        <strain evidence="8">CBS 116435</strain>
    </source>
</reference>
<comment type="similarity">
    <text evidence="5">Belongs to the class I-like SAM-binding methyltransferase superfamily. UbiG/COQ3 family.</text>
</comment>
<feature type="binding site" evidence="5">
    <location>
        <position position="142"/>
    </location>
    <ligand>
        <name>S-adenosyl-L-methionine</name>
        <dbReference type="ChEBI" id="CHEBI:59789"/>
    </ligand>
</feature>
<organism evidence="8 9">
    <name type="scientific">Polychaeton citri CBS 116435</name>
    <dbReference type="NCBI Taxonomy" id="1314669"/>
    <lineage>
        <taxon>Eukaryota</taxon>
        <taxon>Fungi</taxon>
        <taxon>Dikarya</taxon>
        <taxon>Ascomycota</taxon>
        <taxon>Pezizomycotina</taxon>
        <taxon>Dothideomycetes</taxon>
        <taxon>Dothideomycetidae</taxon>
        <taxon>Capnodiales</taxon>
        <taxon>Capnodiaceae</taxon>
        <taxon>Polychaeton</taxon>
    </lineage>
</organism>
<keyword evidence="2 5" id="KW-0808">Transferase</keyword>
<dbReference type="EC" id="2.1.1.-" evidence="5"/>
<gene>
    <name evidence="5" type="primary">COQ3</name>
    <name evidence="8" type="ORF">K431DRAFT_308054</name>
</gene>
<dbReference type="Pfam" id="PF13489">
    <property type="entry name" value="Methyltransf_23"/>
    <property type="match status" value="1"/>
</dbReference>
<dbReference type="GO" id="GO:0010420">
    <property type="term" value="F:polyprenyldihydroxybenzoate methyltransferase activity"/>
    <property type="evidence" value="ECO:0007669"/>
    <property type="project" value="UniProtKB-UniRule"/>
</dbReference>
<keyword evidence="5" id="KW-0472">Membrane</keyword>
<keyword evidence="5" id="KW-0496">Mitochondrion</keyword>